<accession>A0A328UBT9</accession>
<protein>
    <submittedName>
        <fullName evidence="2">Uncharacterized protein</fullName>
    </submittedName>
</protein>
<organism evidence="2 3">
    <name type="scientific">Hydrogeniiclostridium mannosilyticum</name>
    <dbReference type="NCBI Taxonomy" id="2764322"/>
    <lineage>
        <taxon>Bacteria</taxon>
        <taxon>Bacillati</taxon>
        <taxon>Bacillota</taxon>
        <taxon>Clostridia</taxon>
        <taxon>Eubacteriales</taxon>
        <taxon>Acutalibacteraceae</taxon>
        <taxon>Hydrogeniiclostridium</taxon>
    </lineage>
</organism>
<keyword evidence="1" id="KW-0812">Transmembrane</keyword>
<reference evidence="2 3" key="1">
    <citation type="submission" date="2018-06" db="EMBL/GenBank/DDBJ databases">
        <title>Noncontiguous genome sequence of Ruminococcaceae bacterium ASD2818.</title>
        <authorList>
            <person name="Chaplin A.V."/>
            <person name="Sokolova S.R."/>
            <person name="Kochetkova T.O."/>
            <person name="Goltsov A.Y."/>
            <person name="Trofimov D.Y."/>
            <person name="Efimov B.A."/>
        </authorList>
    </citation>
    <scope>NUCLEOTIDE SEQUENCE [LARGE SCALE GENOMIC DNA]</scope>
    <source>
        <strain evidence="2 3">ASD2818</strain>
    </source>
</reference>
<sequence>MISEKKNFFRRLNLRKGVCFFNGTVYLFITVSWLFEQRVGWPAIAFTAAVSALSLALGIVQAVIEKRDRKEASR</sequence>
<dbReference type="EMBL" id="QLYR01000006">
    <property type="protein sequence ID" value="RAQ28297.1"/>
    <property type="molecule type" value="Genomic_DNA"/>
</dbReference>
<evidence type="ECO:0000256" key="1">
    <source>
        <dbReference type="SAM" id="Phobius"/>
    </source>
</evidence>
<keyword evidence="1" id="KW-1133">Transmembrane helix</keyword>
<dbReference type="Proteomes" id="UP000249377">
    <property type="component" value="Unassembled WGS sequence"/>
</dbReference>
<proteinExistence type="predicted"/>
<dbReference type="RefSeq" id="WP_112333009.1">
    <property type="nucleotide sequence ID" value="NZ_QLYR01000006.1"/>
</dbReference>
<evidence type="ECO:0000313" key="3">
    <source>
        <dbReference type="Proteomes" id="UP000249377"/>
    </source>
</evidence>
<dbReference type="AlphaFoldDB" id="A0A328UBT9"/>
<feature type="transmembrane region" description="Helical" evidence="1">
    <location>
        <begin position="12"/>
        <end position="35"/>
    </location>
</feature>
<feature type="transmembrane region" description="Helical" evidence="1">
    <location>
        <begin position="41"/>
        <end position="64"/>
    </location>
</feature>
<keyword evidence="3" id="KW-1185">Reference proteome</keyword>
<keyword evidence="1" id="KW-0472">Membrane</keyword>
<name>A0A328UBT9_9FIRM</name>
<gene>
    <name evidence="2" type="ORF">DPQ25_09855</name>
</gene>
<evidence type="ECO:0000313" key="2">
    <source>
        <dbReference type="EMBL" id="RAQ28297.1"/>
    </source>
</evidence>
<comment type="caution">
    <text evidence="2">The sequence shown here is derived from an EMBL/GenBank/DDBJ whole genome shotgun (WGS) entry which is preliminary data.</text>
</comment>